<dbReference type="AlphaFoldDB" id="A0A8J4Q2E6"/>
<dbReference type="PROSITE" id="PS51695">
    <property type="entry name" value="SEDOLISIN"/>
    <property type="match status" value="1"/>
</dbReference>
<evidence type="ECO:0000256" key="7">
    <source>
        <dbReference type="ARBA" id="ARBA00023145"/>
    </source>
</evidence>
<dbReference type="PANTHER" id="PTHR14218:SF7">
    <property type="entry name" value="DIPEPTIDYL AMINOPEPTIDASE"/>
    <property type="match status" value="1"/>
</dbReference>
<evidence type="ECO:0000313" key="13">
    <source>
        <dbReference type="Proteomes" id="UP000695562"/>
    </source>
</evidence>
<feature type="binding site" evidence="9">
    <location>
        <position position="646"/>
    </location>
    <ligand>
        <name>Ca(2+)</name>
        <dbReference type="ChEBI" id="CHEBI:29108"/>
    </ligand>
</feature>
<dbReference type="InterPro" id="IPR015366">
    <property type="entry name" value="S53_propep"/>
</dbReference>
<evidence type="ECO:0000256" key="9">
    <source>
        <dbReference type="PROSITE-ProRule" id="PRU01032"/>
    </source>
</evidence>
<comment type="cofactor">
    <cofactor evidence="9">
        <name>Ca(2+)</name>
        <dbReference type="ChEBI" id="CHEBI:29108"/>
    </cofactor>
    <text evidence="9">Binds 1 Ca(2+) ion per subunit.</text>
</comment>
<keyword evidence="3 10" id="KW-0732">Signal</keyword>
<keyword evidence="13" id="KW-1185">Reference proteome</keyword>
<keyword evidence="6 9" id="KW-0106">Calcium</keyword>
<feature type="binding site" evidence="9">
    <location>
        <position position="672"/>
    </location>
    <ligand>
        <name>Ca(2+)</name>
        <dbReference type="ChEBI" id="CHEBI:29108"/>
    </ligand>
</feature>
<dbReference type="InterPro" id="IPR030400">
    <property type="entry name" value="Sedolisin_dom"/>
</dbReference>
<dbReference type="Proteomes" id="UP000695562">
    <property type="component" value="Unassembled WGS sequence"/>
</dbReference>
<dbReference type="GO" id="GO:0008240">
    <property type="term" value="F:tripeptidyl-peptidase activity"/>
    <property type="evidence" value="ECO:0007669"/>
    <property type="project" value="TreeGrafter"/>
</dbReference>
<dbReference type="EMBL" id="AJWJ01000001">
    <property type="protein sequence ID" value="KAF2078698.1"/>
    <property type="molecule type" value="Genomic_DNA"/>
</dbReference>
<feature type="binding site" evidence="9">
    <location>
        <position position="645"/>
    </location>
    <ligand>
        <name>Ca(2+)</name>
        <dbReference type="ChEBI" id="CHEBI:29108"/>
    </ligand>
</feature>
<evidence type="ECO:0000256" key="6">
    <source>
        <dbReference type="ARBA" id="ARBA00022837"/>
    </source>
</evidence>
<dbReference type="InterPro" id="IPR023828">
    <property type="entry name" value="Peptidase_S8_Ser-AS"/>
</dbReference>
<feature type="active site" description="Charge relay system" evidence="9">
    <location>
        <position position="600"/>
    </location>
</feature>
<reference evidence="12" key="1">
    <citation type="submission" date="2020-01" db="EMBL/GenBank/DDBJ databases">
        <title>Development of genomics and gene disruption for Polysphondylium violaceum indicates a role for the polyketide synthase stlB in stalk morphogenesis.</title>
        <authorList>
            <person name="Narita B."/>
            <person name="Kawabe Y."/>
            <person name="Kin K."/>
            <person name="Saito T."/>
            <person name="Gibbs R."/>
            <person name="Kuspa A."/>
            <person name="Muzny D."/>
            <person name="Queller D."/>
            <person name="Richards S."/>
            <person name="Strassman J."/>
            <person name="Sucgang R."/>
            <person name="Worley K."/>
            <person name="Schaap P."/>
        </authorList>
    </citation>
    <scope>NUCLEOTIDE SEQUENCE</scope>
    <source>
        <strain evidence="12">QSvi11</strain>
    </source>
</reference>
<evidence type="ECO:0000256" key="4">
    <source>
        <dbReference type="ARBA" id="ARBA00022801"/>
    </source>
</evidence>
<dbReference type="GO" id="GO:0046872">
    <property type="term" value="F:metal ion binding"/>
    <property type="evidence" value="ECO:0007669"/>
    <property type="project" value="UniProtKB-UniRule"/>
</dbReference>
<dbReference type="FunFam" id="3.40.50.200:FF:000047">
    <property type="entry name" value="Dipeptidyl aminopeptidase"/>
    <property type="match status" value="1"/>
</dbReference>
<dbReference type="GO" id="GO:0006508">
    <property type="term" value="P:proteolysis"/>
    <property type="evidence" value="ECO:0007669"/>
    <property type="project" value="UniProtKB-KW"/>
</dbReference>
<gene>
    <name evidence="12" type="ORF">CYY_000069</name>
</gene>
<evidence type="ECO:0000256" key="3">
    <source>
        <dbReference type="ARBA" id="ARBA00022729"/>
    </source>
</evidence>
<feature type="binding site" evidence="9">
    <location>
        <position position="674"/>
    </location>
    <ligand>
        <name>Ca(2+)</name>
        <dbReference type="ChEBI" id="CHEBI:29108"/>
    </ligand>
</feature>
<dbReference type="CDD" id="cd11377">
    <property type="entry name" value="Pro-peptidase_S53"/>
    <property type="match status" value="1"/>
</dbReference>
<evidence type="ECO:0000256" key="1">
    <source>
        <dbReference type="ARBA" id="ARBA00022670"/>
    </source>
</evidence>
<dbReference type="SUPFAM" id="SSF54897">
    <property type="entry name" value="Protease propeptides/inhibitors"/>
    <property type="match status" value="1"/>
</dbReference>
<keyword evidence="4 9" id="KW-0378">Hydrolase</keyword>
<dbReference type="PANTHER" id="PTHR14218">
    <property type="entry name" value="PROTEASE S8 TRIPEPTIDYL PEPTIDASE I CLN2"/>
    <property type="match status" value="1"/>
</dbReference>
<dbReference type="InterPro" id="IPR036852">
    <property type="entry name" value="Peptidase_S8/S53_dom_sf"/>
</dbReference>
<dbReference type="InterPro" id="IPR050819">
    <property type="entry name" value="Tripeptidyl-peptidase_I"/>
</dbReference>
<evidence type="ECO:0000256" key="10">
    <source>
        <dbReference type="SAM" id="SignalP"/>
    </source>
</evidence>
<name>A0A8J4Q2E6_9MYCE</name>
<dbReference type="PROSITE" id="PS00138">
    <property type="entry name" value="SUBTILASE_SER"/>
    <property type="match status" value="1"/>
</dbReference>
<feature type="chain" id="PRO_5035162486" description="Peptidase S53 domain-containing protein" evidence="10">
    <location>
        <begin position="20"/>
        <end position="694"/>
    </location>
</feature>
<evidence type="ECO:0000259" key="11">
    <source>
        <dbReference type="PROSITE" id="PS51695"/>
    </source>
</evidence>
<comment type="caution">
    <text evidence="12">The sequence shown here is derived from an EMBL/GenBank/DDBJ whole genome shotgun (WGS) entry which is preliminary data.</text>
</comment>
<keyword evidence="5 9" id="KW-0720">Serine protease</keyword>
<protein>
    <recommendedName>
        <fullName evidence="11">Peptidase S53 domain-containing protein</fullName>
    </recommendedName>
</protein>
<feature type="active site" description="Charge relay system" evidence="9">
    <location>
        <position position="365"/>
    </location>
</feature>
<dbReference type="GO" id="GO:0004252">
    <property type="term" value="F:serine-type endopeptidase activity"/>
    <property type="evidence" value="ECO:0007669"/>
    <property type="project" value="UniProtKB-UniRule"/>
</dbReference>
<keyword evidence="7" id="KW-0865">Zymogen</keyword>
<accession>A0A8J4Q2E6</accession>
<evidence type="ECO:0000313" key="12">
    <source>
        <dbReference type="EMBL" id="KAF2078698.1"/>
    </source>
</evidence>
<dbReference type="OrthoDB" id="2919105at2759"/>
<feature type="domain" description="Peptidase S53" evidence="11">
    <location>
        <begin position="292"/>
        <end position="694"/>
    </location>
</feature>
<dbReference type="Gene3D" id="3.40.50.200">
    <property type="entry name" value="Peptidase S8/S53 domain"/>
    <property type="match status" value="1"/>
</dbReference>
<dbReference type="SMART" id="SM00944">
    <property type="entry name" value="Pro-kuma_activ"/>
    <property type="match status" value="1"/>
</dbReference>
<keyword evidence="1 9" id="KW-0645">Protease</keyword>
<organism evidence="12 13">
    <name type="scientific">Polysphondylium violaceum</name>
    <dbReference type="NCBI Taxonomy" id="133409"/>
    <lineage>
        <taxon>Eukaryota</taxon>
        <taxon>Amoebozoa</taxon>
        <taxon>Evosea</taxon>
        <taxon>Eumycetozoa</taxon>
        <taxon>Dictyostelia</taxon>
        <taxon>Dictyosteliales</taxon>
        <taxon>Dictyosteliaceae</taxon>
        <taxon>Polysphondylium</taxon>
    </lineage>
</organism>
<evidence type="ECO:0000256" key="2">
    <source>
        <dbReference type="ARBA" id="ARBA00022723"/>
    </source>
</evidence>
<feature type="active site" description="Charge relay system" evidence="9">
    <location>
        <position position="361"/>
    </location>
</feature>
<proteinExistence type="predicted"/>
<dbReference type="SUPFAM" id="SSF52743">
    <property type="entry name" value="Subtilisin-like"/>
    <property type="match status" value="1"/>
</dbReference>
<keyword evidence="8" id="KW-0325">Glycoprotein</keyword>
<dbReference type="CDD" id="cd04056">
    <property type="entry name" value="Peptidases_S53"/>
    <property type="match status" value="1"/>
</dbReference>
<keyword evidence="2 9" id="KW-0479">Metal-binding</keyword>
<feature type="signal peptide" evidence="10">
    <location>
        <begin position="1"/>
        <end position="19"/>
    </location>
</feature>
<evidence type="ECO:0000256" key="5">
    <source>
        <dbReference type="ARBA" id="ARBA00022825"/>
    </source>
</evidence>
<sequence length="694" mass="75662">MNKLSILLGFLLVIAVANAKFHPELKWETTNQVYGMSEEHMIFRVYLKQQNLDVLEQRVQDAANPNSQNYGQWMEISDITAIIAPTEHTRHTVEEWIHQYNPVSLKYHPNLDSIKVVMKVKNVEKMLGVKIQHYQHANGNTILRSAVDPVLPAFVQNHIDLITGVSNFPVIKSRIQTPTSVSDSSSSAQSGQRIIGIKGMGEIIKITYAPACNPSCGGKYFPIDVSVSPVLQPTDTIKTLAVTPVCTVGTDGQVTCVAQATGILYQPTFITIADTVVGEVSTWNYPFVSNPVVVPQTIKHYYGIPDNYVVTNPEATQCVVEFEQQYYSPQDLSTFFNSMGLPDNTNVTVIGPNDVTNPGMEASLDIQYIMGISVGSPTTFWSIYANSSVEIDDILTWAIDIAGTTNPPIVNSLSYGMTERNVDKYQGQGYMARCETQLQILAGLGLTVVIASGDSGAGDLGGEPMGMSTCEPLNPDWPSNSPYVTAVGSIFYTPFAEPICYQQYSNGGIPCQDEPVGEVGVSIDYGMMWTSGGGFSDSQSTAYYQKDFVDSYLAKSDALSLTPPSNYFNRSGRAYPDFSTIGHNLYVINGGQWATVDGTSASAPIFAGLITILNDIRLNAGLPRLGFVNPLFYQIAQQHPDAFYDVIVGNNRCGLSDYSPVCCDFGYSALDGFDTVGGIGRPSMKVLMDIINSY</sequence>
<evidence type="ECO:0000256" key="8">
    <source>
        <dbReference type="ARBA" id="ARBA00023180"/>
    </source>
</evidence>
<dbReference type="Pfam" id="PF09286">
    <property type="entry name" value="Pro-kuma_activ"/>
    <property type="match status" value="1"/>
</dbReference>